<dbReference type="EMBL" id="SJKA01000003">
    <property type="protein sequence ID" value="TCC37060.1"/>
    <property type="molecule type" value="Genomic_DNA"/>
</dbReference>
<protein>
    <submittedName>
        <fullName evidence="1">Uncharacterized protein</fullName>
    </submittedName>
</protein>
<gene>
    <name evidence="1" type="ORF">E0H50_10300</name>
</gene>
<reference evidence="1 2" key="1">
    <citation type="submission" date="2019-02" db="EMBL/GenBank/DDBJ databases">
        <title>Kribbella capetownensis sp. nov. and Kribbella speibonae sp. nov., isolated from soil.</title>
        <authorList>
            <person name="Curtis S.M."/>
            <person name="Norton I."/>
            <person name="Everest G.J."/>
            <person name="Meyers P.R."/>
        </authorList>
    </citation>
    <scope>NUCLEOTIDE SEQUENCE [LARGE SCALE GENOMIC DNA]</scope>
    <source>
        <strain evidence="1 2">DSM 27082</strain>
    </source>
</reference>
<dbReference type="OrthoDB" id="3824396at2"/>
<sequence>MPEEAVTTLHAELERFGRVEEGFALLEVFLEVARPRLGAVVLDPVGLRLPVELTDDRAVVQKLIDEIEQEPQAKGRVVERPFDMDDEQARWDFVRLAYSSSQATVWSRRQRTTYFEASGGRKATYWLPDSLKVQYFDALTSRGWAIPEGWLTAVAKRPKPWWKRGGR</sequence>
<dbReference type="AlphaFoldDB" id="A0A4R0IW27"/>
<organism evidence="1 2">
    <name type="scientific">Kribbella sindirgiensis</name>
    <dbReference type="NCBI Taxonomy" id="1124744"/>
    <lineage>
        <taxon>Bacteria</taxon>
        <taxon>Bacillati</taxon>
        <taxon>Actinomycetota</taxon>
        <taxon>Actinomycetes</taxon>
        <taxon>Propionibacteriales</taxon>
        <taxon>Kribbellaceae</taxon>
        <taxon>Kribbella</taxon>
    </lineage>
</organism>
<comment type="caution">
    <text evidence="1">The sequence shown here is derived from an EMBL/GenBank/DDBJ whole genome shotgun (WGS) entry which is preliminary data.</text>
</comment>
<evidence type="ECO:0000313" key="2">
    <source>
        <dbReference type="Proteomes" id="UP000292695"/>
    </source>
</evidence>
<name>A0A4R0IW27_9ACTN</name>
<accession>A0A4R0IW27</accession>
<proteinExistence type="predicted"/>
<dbReference type="Proteomes" id="UP000292695">
    <property type="component" value="Unassembled WGS sequence"/>
</dbReference>
<evidence type="ECO:0000313" key="1">
    <source>
        <dbReference type="EMBL" id="TCC37060.1"/>
    </source>
</evidence>
<dbReference type="RefSeq" id="WP_131286438.1">
    <property type="nucleotide sequence ID" value="NZ_SJKA01000003.1"/>
</dbReference>
<keyword evidence="2" id="KW-1185">Reference proteome</keyword>